<evidence type="ECO:0008006" key="3">
    <source>
        <dbReference type="Google" id="ProtNLM"/>
    </source>
</evidence>
<dbReference type="OrthoDB" id="5526340at2"/>
<evidence type="ECO:0000313" key="2">
    <source>
        <dbReference type="Proteomes" id="UP000242175"/>
    </source>
</evidence>
<proteinExistence type="predicted"/>
<dbReference type="AlphaFoldDB" id="A0A220VFP2"/>
<keyword evidence="2" id="KW-1185">Reference proteome</keyword>
<reference evidence="1 2" key="1">
    <citation type="journal article" date="2016" name="Int. J. Syst. Evol. Microbiol.">
        <title>Paraphotobacterium marinum gen. nov., sp. nov., a member of the family Vibrionaceae, isolated from surface seawater.</title>
        <authorList>
            <person name="Huang Z."/>
            <person name="Dong C."/>
            <person name="Shao Z."/>
        </authorList>
    </citation>
    <scope>NUCLEOTIDE SEQUENCE [LARGE SCALE GENOMIC DNA]</scope>
    <source>
        <strain evidence="1 2">NSCS20N07D</strain>
    </source>
</reference>
<protein>
    <recommendedName>
        <fullName evidence="3">LysR substrate-binding domain-containing protein</fullName>
    </recommendedName>
</protein>
<organism evidence="1 2">
    <name type="scientific">Paraphotobacterium marinum</name>
    <dbReference type="NCBI Taxonomy" id="1755811"/>
    <lineage>
        <taxon>Bacteria</taxon>
        <taxon>Pseudomonadati</taxon>
        <taxon>Pseudomonadota</taxon>
        <taxon>Gammaproteobacteria</taxon>
        <taxon>Vibrionales</taxon>
        <taxon>Vibrionaceae</taxon>
        <taxon>Paraphotobacterium</taxon>
    </lineage>
</organism>
<name>A0A220VFP2_9GAMM</name>
<sequence>MAVGHKDIIKNKSLFEVLNSKKLIMVDGIDFRRDDWQRWGLFHNVNIPPKDRFLRFGNSVQAIYACLNKLGVLITRELFVRDLIANQQLKVIGKTINNENFGYYLIYQNEYNSLYMKDFISWIKTHISHGFVDQNM</sequence>
<accession>A0A220VFP2</accession>
<dbReference type="Proteomes" id="UP000242175">
    <property type="component" value="Chromosome small"/>
</dbReference>
<dbReference type="RefSeq" id="WP_089074095.1">
    <property type="nucleotide sequence ID" value="NZ_CP022356.1"/>
</dbReference>
<evidence type="ECO:0000313" key="1">
    <source>
        <dbReference type="EMBL" id="ASK79187.1"/>
    </source>
</evidence>
<gene>
    <name evidence="1" type="ORF">CF386_08945</name>
</gene>
<dbReference type="EMBL" id="CP022356">
    <property type="protein sequence ID" value="ASK79187.1"/>
    <property type="molecule type" value="Genomic_DNA"/>
</dbReference>
<dbReference type="SUPFAM" id="SSF53850">
    <property type="entry name" value="Periplasmic binding protein-like II"/>
    <property type="match status" value="1"/>
</dbReference>
<dbReference type="KEGG" id="pmai:CF386_08945"/>
<dbReference type="Gene3D" id="3.40.190.10">
    <property type="entry name" value="Periplasmic binding protein-like II"/>
    <property type="match status" value="2"/>
</dbReference>